<evidence type="ECO:0000259" key="12">
    <source>
        <dbReference type="PROSITE" id="PS51163"/>
    </source>
</evidence>
<evidence type="ECO:0000256" key="8">
    <source>
        <dbReference type="ARBA" id="ARBA00022741"/>
    </source>
</evidence>
<dbReference type="GO" id="GO:0006450">
    <property type="term" value="P:regulation of translational fidelity"/>
    <property type="evidence" value="ECO:0007669"/>
    <property type="project" value="TreeGrafter"/>
</dbReference>
<evidence type="ECO:0000313" key="14">
    <source>
        <dbReference type="Proteomes" id="UP000007718"/>
    </source>
</evidence>
<comment type="subcellular location">
    <subcellularLocation>
        <location evidence="1">Cytoplasm</location>
    </subcellularLocation>
</comment>
<dbReference type="GO" id="GO:0003725">
    <property type="term" value="F:double-stranded RNA binding"/>
    <property type="evidence" value="ECO:0007669"/>
    <property type="project" value="InterPro"/>
</dbReference>
<evidence type="ECO:0000256" key="4">
    <source>
        <dbReference type="ARBA" id="ARBA00022490"/>
    </source>
</evidence>
<dbReference type="PANTHER" id="PTHR17490:SF16">
    <property type="entry name" value="THREONYLCARBAMOYL-AMP SYNTHASE"/>
    <property type="match status" value="1"/>
</dbReference>
<evidence type="ECO:0000256" key="7">
    <source>
        <dbReference type="ARBA" id="ARBA00022695"/>
    </source>
</evidence>
<dbReference type="InterPro" id="IPR006070">
    <property type="entry name" value="Sua5-like_dom"/>
</dbReference>
<protein>
    <recommendedName>
        <fullName evidence="10">L-threonylcarbamoyladenylate synthase</fullName>
        <ecNumber evidence="3">2.7.7.87</ecNumber>
    </recommendedName>
    <alternativeName>
        <fullName evidence="10">L-threonylcarbamoyladenylate synthase</fullName>
    </alternativeName>
</protein>
<dbReference type="eggNOG" id="COG0009">
    <property type="taxonomic scope" value="Bacteria"/>
</dbReference>
<keyword evidence="14" id="KW-1185">Reference proteome</keyword>
<feature type="domain" description="YrdC-like" evidence="12">
    <location>
        <begin position="22"/>
        <end position="203"/>
    </location>
</feature>
<evidence type="ECO:0000313" key="13">
    <source>
        <dbReference type="EMBL" id="ADY25617.1"/>
    </source>
</evidence>
<comment type="similarity">
    <text evidence="2">Belongs to the SUA5 family.</text>
</comment>
<organism evidence="13 14">
    <name type="scientific">Deinococcus proteolyticus (strain ATCC 35074 / DSM 20540 / JCM 6276 / NBRC 101906 / NCIMB 13154 / VKM Ac-1939 / CCM 2703 / MRP)</name>
    <dbReference type="NCBI Taxonomy" id="693977"/>
    <lineage>
        <taxon>Bacteria</taxon>
        <taxon>Thermotogati</taxon>
        <taxon>Deinococcota</taxon>
        <taxon>Deinococci</taxon>
        <taxon>Deinococcales</taxon>
        <taxon>Deinococcaceae</taxon>
        <taxon>Deinococcus</taxon>
    </lineage>
</organism>
<dbReference type="InterPro" id="IPR017945">
    <property type="entry name" value="DHBP_synth_RibB-like_a/b_dom"/>
</dbReference>
<dbReference type="EMBL" id="CP002536">
    <property type="protein sequence ID" value="ADY25617.1"/>
    <property type="molecule type" value="Genomic_DNA"/>
</dbReference>
<keyword evidence="8" id="KW-0547">Nucleotide-binding</keyword>
<evidence type="ECO:0000256" key="10">
    <source>
        <dbReference type="ARBA" id="ARBA00029774"/>
    </source>
</evidence>
<accession>F0RK58</accession>
<evidence type="ECO:0000256" key="2">
    <source>
        <dbReference type="ARBA" id="ARBA00007663"/>
    </source>
</evidence>
<comment type="catalytic activity">
    <reaction evidence="11">
        <text>L-threonine + hydrogencarbonate + ATP = L-threonylcarbamoyladenylate + diphosphate + H2O</text>
        <dbReference type="Rhea" id="RHEA:36407"/>
        <dbReference type="ChEBI" id="CHEBI:15377"/>
        <dbReference type="ChEBI" id="CHEBI:17544"/>
        <dbReference type="ChEBI" id="CHEBI:30616"/>
        <dbReference type="ChEBI" id="CHEBI:33019"/>
        <dbReference type="ChEBI" id="CHEBI:57926"/>
        <dbReference type="ChEBI" id="CHEBI:73682"/>
        <dbReference type="EC" id="2.7.7.87"/>
    </reaction>
</comment>
<dbReference type="InterPro" id="IPR050156">
    <property type="entry name" value="TC-AMP_synthase_SUA5"/>
</dbReference>
<dbReference type="EC" id="2.7.7.87" evidence="3"/>
<keyword evidence="4" id="KW-0963">Cytoplasm</keyword>
<evidence type="ECO:0000256" key="9">
    <source>
        <dbReference type="ARBA" id="ARBA00022840"/>
    </source>
</evidence>
<keyword evidence="6" id="KW-0819">tRNA processing</keyword>
<dbReference type="Pfam" id="PF01300">
    <property type="entry name" value="Sua5_yciO_yrdC"/>
    <property type="match status" value="1"/>
</dbReference>
<evidence type="ECO:0000256" key="6">
    <source>
        <dbReference type="ARBA" id="ARBA00022694"/>
    </source>
</evidence>
<dbReference type="PROSITE" id="PS51163">
    <property type="entry name" value="YRDC"/>
    <property type="match status" value="1"/>
</dbReference>
<gene>
    <name evidence="13" type="ordered locus">Deipr_0447</name>
</gene>
<keyword evidence="9" id="KW-0067">ATP-binding</keyword>
<evidence type="ECO:0000256" key="5">
    <source>
        <dbReference type="ARBA" id="ARBA00022679"/>
    </source>
</evidence>
<proteinExistence type="inferred from homology"/>
<sequence>MKEGASLQLHAFRQNSVMDSPSSAPQGGIRSKAAPPLVAFPTETVWGLGAPPTQEGWEALIRAKGRDPKQAFQVSCASPQLALAWAQHPDLLRPLTAFWPGPLTLVVQARAGLPEYLAPGGWVGLRVPAHPAAQALLHGSGGRLLTSSLNLSGQPVARSEAEARALGLAEQVLGDGGQPPSGEASTVLRVSETGLDVLRAGALRLADIRACLHGTPLAEVPFSGPTQP</sequence>
<dbReference type="KEGG" id="dpt:Deipr_0447"/>
<dbReference type="PANTHER" id="PTHR17490">
    <property type="entry name" value="SUA5"/>
    <property type="match status" value="1"/>
</dbReference>
<dbReference type="SUPFAM" id="SSF55821">
    <property type="entry name" value="YrdC/RibB"/>
    <property type="match status" value="1"/>
</dbReference>
<name>F0RK58_DEIPM</name>
<dbReference type="Proteomes" id="UP000007718">
    <property type="component" value="Chromosome"/>
</dbReference>
<reference evidence="13 14" key="2">
    <citation type="journal article" date="2012" name="Stand. Genomic Sci.">
        <title>Complete genome sequence of the orange-red pigmented, radioresistant Deinococcus proteolyticus type strain (MRP(T)).</title>
        <authorList>
            <person name="Copeland A."/>
            <person name="Zeytun A."/>
            <person name="Yassawong M."/>
            <person name="Nolan M."/>
            <person name="Lucas S."/>
            <person name="Hammon N."/>
            <person name="Deshpande S."/>
            <person name="Cheng J.F."/>
            <person name="Han C."/>
            <person name="Tapia R."/>
            <person name="Goodwin L.A."/>
            <person name="Pitluck S."/>
            <person name="Mavromatis K."/>
            <person name="Liolios K."/>
            <person name="Pagani I."/>
            <person name="Ivanova N."/>
            <person name="Mikhailova N."/>
            <person name="Pati A."/>
            <person name="Chen A."/>
            <person name="Palaniappan K."/>
            <person name="Land M."/>
            <person name="Hauser L."/>
            <person name="Jeffries C.D."/>
            <person name="Brambilla E.M."/>
            <person name="Rohde M."/>
            <person name="Sikorski J."/>
            <person name="Pukall R."/>
            <person name="Goker M."/>
            <person name="Detter J.C."/>
            <person name="Woyke T."/>
            <person name="Bristow J."/>
            <person name="Eisen J.A."/>
            <person name="Markowitz V."/>
            <person name="Hugenholtz P."/>
            <person name="Kyrpides N.C."/>
            <person name="Klenk H.P."/>
            <person name="Lapidus A."/>
        </authorList>
    </citation>
    <scope>NUCLEOTIDE SEQUENCE [LARGE SCALE GENOMIC DNA]</scope>
    <source>
        <strain evidence="14">ATCC 35074 / DSM 20540 / JCM 6276 / NBRC 101906 / NCIMB 13154 / VKM Ac-1939 / CCM 2703 / MRP</strain>
    </source>
</reference>
<keyword evidence="5" id="KW-0808">Transferase</keyword>
<dbReference type="GO" id="GO:0000049">
    <property type="term" value="F:tRNA binding"/>
    <property type="evidence" value="ECO:0007669"/>
    <property type="project" value="TreeGrafter"/>
</dbReference>
<dbReference type="GO" id="GO:0008033">
    <property type="term" value="P:tRNA processing"/>
    <property type="evidence" value="ECO:0007669"/>
    <property type="project" value="UniProtKB-KW"/>
</dbReference>
<evidence type="ECO:0000256" key="11">
    <source>
        <dbReference type="ARBA" id="ARBA00048366"/>
    </source>
</evidence>
<dbReference type="GO" id="GO:0005737">
    <property type="term" value="C:cytoplasm"/>
    <property type="evidence" value="ECO:0007669"/>
    <property type="project" value="UniProtKB-SubCell"/>
</dbReference>
<dbReference type="Gene3D" id="3.90.870.10">
    <property type="entry name" value="DHBP synthase"/>
    <property type="match status" value="1"/>
</dbReference>
<dbReference type="OrthoDB" id="9814580at2"/>
<reference evidence="14" key="1">
    <citation type="submission" date="2011-02" db="EMBL/GenBank/DDBJ databases">
        <title>The complete sequence of chromosome of Deinococcus proteolyticus DSM 20540.</title>
        <authorList>
            <consortium name="US DOE Joint Genome Institute (JGI-PGF)"/>
            <person name="Lucas S."/>
            <person name="Copeland A."/>
            <person name="Lapidus A."/>
            <person name="Bruce D."/>
            <person name="Goodwin L."/>
            <person name="Pitluck S."/>
            <person name="Kyrpides N."/>
            <person name="Mavromatis K."/>
            <person name="Pagani I."/>
            <person name="Ivanova N."/>
            <person name="Ovchinnikova G."/>
            <person name="Zeytun A."/>
            <person name="Detter J.C."/>
            <person name="Han C."/>
            <person name="Land M."/>
            <person name="Hauser L."/>
            <person name="Markowitz V."/>
            <person name="Cheng J.-F."/>
            <person name="Hugenholtz P."/>
            <person name="Woyke T."/>
            <person name="Wu D."/>
            <person name="Pukall R."/>
            <person name="Steenblock K."/>
            <person name="Brambilla E."/>
            <person name="Klenk H.-P."/>
            <person name="Eisen J.A."/>
        </authorList>
    </citation>
    <scope>NUCLEOTIDE SEQUENCE [LARGE SCALE GENOMIC DNA]</scope>
    <source>
        <strain evidence="14">ATCC 35074 / DSM 20540 / JCM 6276 / NBRC 101906 / NCIMB 13154 / VKM Ac-1939 / CCM 2703 / MRP</strain>
    </source>
</reference>
<dbReference type="STRING" id="693977.Deipr_0447"/>
<dbReference type="GO" id="GO:0005524">
    <property type="term" value="F:ATP binding"/>
    <property type="evidence" value="ECO:0007669"/>
    <property type="project" value="UniProtKB-KW"/>
</dbReference>
<dbReference type="AlphaFoldDB" id="F0RK58"/>
<evidence type="ECO:0000256" key="1">
    <source>
        <dbReference type="ARBA" id="ARBA00004496"/>
    </source>
</evidence>
<dbReference type="HOGENOM" id="CLU_031397_3_1_0"/>
<keyword evidence="7" id="KW-0548">Nucleotidyltransferase</keyword>
<evidence type="ECO:0000256" key="3">
    <source>
        <dbReference type="ARBA" id="ARBA00012584"/>
    </source>
</evidence>
<dbReference type="GO" id="GO:0061710">
    <property type="term" value="F:L-threonylcarbamoyladenylate synthase"/>
    <property type="evidence" value="ECO:0007669"/>
    <property type="project" value="UniProtKB-EC"/>
</dbReference>